<proteinExistence type="predicted"/>
<protein>
    <submittedName>
        <fullName evidence="1">6874_t:CDS:1</fullName>
    </submittedName>
</protein>
<gene>
    <name evidence="1" type="ORF">GMARGA_LOCUS15814</name>
</gene>
<sequence>MLLLSSFPKNENNNYPLLDLSTSCIPNSSSSIVNSSESSHSTLMDGSCPIEPAPLIPVQIDDRLSDHLTLSICYDPNFESTNQVEWYSFLDFGTLDVEVVEFASDADDAGYTYLQESDAQPDPRDYIAKALGTASSPISDLFDYFYEERQDPYQIGRLEPKQHFRLQQFIDAIVPSQFNAKQIKDLRVLKKEEIQAILFSLHDDPLAGHFGFEAT</sequence>
<accession>A0ABN7VAB3</accession>
<evidence type="ECO:0000313" key="1">
    <source>
        <dbReference type="EMBL" id="CAG8745397.1"/>
    </source>
</evidence>
<keyword evidence="2" id="KW-1185">Reference proteome</keyword>
<dbReference type="Proteomes" id="UP000789901">
    <property type="component" value="Unassembled WGS sequence"/>
</dbReference>
<name>A0ABN7VAB3_GIGMA</name>
<reference evidence="1 2" key="1">
    <citation type="submission" date="2021-06" db="EMBL/GenBank/DDBJ databases">
        <authorList>
            <person name="Kallberg Y."/>
            <person name="Tangrot J."/>
            <person name="Rosling A."/>
        </authorList>
    </citation>
    <scope>NUCLEOTIDE SEQUENCE [LARGE SCALE GENOMIC DNA]</scope>
    <source>
        <strain evidence="1 2">120-4 pot B 10/14</strain>
    </source>
</reference>
<dbReference type="EMBL" id="CAJVQB010011125">
    <property type="protein sequence ID" value="CAG8745397.1"/>
    <property type="molecule type" value="Genomic_DNA"/>
</dbReference>
<evidence type="ECO:0000313" key="2">
    <source>
        <dbReference type="Proteomes" id="UP000789901"/>
    </source>
</evidence>
<comment type="caution">
    <text evidence="1">The sequence shown here is derived from an EMBL/GenBank/DDBJ whole genome shotgun (WGS) entry which is preliminary data.</text>
</comment>
<organism evidence="1 2">
    <name type="scientific">Gigaspora margarita</name>
    <dbReference type="NCBI Taxonomy" id="4874"/>
    <lineage>
        <taxon>Eukaryota</taxon>
        <taxon>Fungi</taxon>
        <taxon>Fungi incertae sedis</taxon>
        <taxon>Mucoromycota</taxon>
        <taxon>Glomeromycotina</taxon>
        <taxon>Glomeromycetes</taxon>
        <taxon>Diversisporales</taxon>
        <taxon>Gigasporaceae</taxon>
        <taxon>Gigaspora</taxon>
    </lineage>
</organism>